<dbReference type="OrthoDB" id="9802667at2"/>
<sequence>MGINNFPKYTIIIRNYTFDEAHAIAKAIEGLEQNFAMEITMNTPSAPEYIKNLNKEFGQKILIGAGTVLNLKDEIDAVDANAKFLLSSCLFSKNMIDYAKQKNVITIPGAYTPTEVLQMLNYKADIIKIFPAITAGPEYFKNLQGPLGKIPLMAVGGISSENVGIFLKNGAQFIGIGSGAFLKEDIINKDVPKLRQSLIDIIEKS</sequence>
<comment type="similarity">
    <text evidence="2">Belongs to the KHG/KDPG aldolase family.</text>
</comment>
<dbReference type="InterPro" id="IPR000887">
    <property type="entry name" value="Aldlse_KDPG_KHG"/>
</dbReference>
<evidence type="ECO:0000256" key="2">
    <source>
        <dbReference type="ARBA" id="ARBA00006906"/>
    </source>
</evidence>
<name>A0A0F4LJ37_9LACO</name>
<evidence type="ECO:0000256" key="1">
    <source>
        <dbReference type="ARBA" id="ARBA00004761"/>
    </source>
</evidence>
<dbReference type="SUPFAM" id="SSF51569">
    <property type="entry name" value="Aldolase"/>
    <property type="match status" value="1"/>
</dbReference>
<dbReference type="RefSeq" id="WP_046332130.1">
    <property type="nucleotide sequence ID" value="NZ_JBHTBO010000008.1"/>
</dbReference>
<comment type="subunit">
    <text evidence="3">Homotrimer.</text>
</comment>
<keyword evidence="5" id="KW-0119">Carbohydrate metabolism</keyword>
<reference evidence="6 7" key="1">
    <citation type="submission" date="2015-01" db="EMBL/GenBank/DDBJ databases">
        <title>Comparative genomics of the lactic acid bacteria isolated from the honey bee gut.</title>
        <authorList>
            <person name="Ellegaard K.M."/>
            <person name="Tamarit D."/>
            <person name="Javelind E."/>
            <person name="Olofsson T."/>
            <person name="Andersson S.G."/>
            <person name="Vasquez A."/>
        </authorList>
    </citation>
    <scope>NUCLEOTIDE SEQUENCE [LARGE SCALE GENOMIC DNA]</scope>
    <source>
        <strain evidence="6 7">Hma2</strain>
    </source>
</reference>
<proteinExistence type="inferred from homology"/>
<dbReference type="GO" id="GO:0016829">
    <property type="term" value="F:lyase activity"/>
    <property type="evidence" value="ECO:0007669"/>
    <property type="project" value="UniProtKB-KW"/>
</dbReference>
<dbReference type="PANTHER" id="PTHR30246">
    <property type="entry name" value="2-KETO-3-DEOXY-6-PHOSPHOGLUCONATE ALDOLASE"/>
    <property type="match status" value="1"/>
</dbReference>
<evidence type="ECO:0000256" key="4">
    <source>
        <dbReference type="ARBA" id="ARBA00023239"/>
    </source>
</evidence>
<evidence type="ECO:0000313" key="6">
    <source>
        <dbReference type="EMBL" id="KJY58348.1"/>
    </source>
</evidence>
<comment type="caution">
    <text evidence="6">The sequence shown here is derived from an EMBL/GenBank/DDBJ whole genome shotgun (WGS) entry which is preliminary data.</text>
</comment>
<dbReference type="EMBL" id="JXLH01000014">
    <property type="protein sequence ID" value="KJY58348.1"/>
    <property type="molecule type" value="Genomic_DNA"/>
</dbReference>
<dbReference type="InterPro" id="IPR013785">
    <property type="entry name" value="Aldolase_TIM"/>
</dbReference>
<dbReference type="PATRIC" id="fig|1218506.3.peg.1054"/>
<evidence type="ECO:0000256" key="3">
    <source>
        <dbReference type="ARBA" id="ARBA00011233"/>
    </source>
</evidence>
<gene>
    <name evidence="6" type="ORF">JF75_09940</name>
</gene>
<evidence type="ECO:0000313" key="7">
    <source>
        <dbReference type="Proteomes" id="UP000033612"/>
    </source>
</evidence>
<keyword evidence="7" id="KW-1185">Reference proteome</keyword>
<dbReference type="Proteomes" id="UP000033612">
    <property type="component" value="Unassembled WGS sequence"/>
</dbReference>
<protein>
    <submittedName>
        <fullName evidence="6">2-dehydro-3-deoxyphosphogluconate aldolase</fullName>
    </submittedName>
</protein>
<dbReference type="STRING" id="1218506.JF75_09940"/>
<dbReference type="HOGENOM" id="CLU_077795_2_2_9"/>
<comment type="pathway">
    <text evidence="1">Carbohydrate acid metabolism.</text>
</comment>
<dbReference type="CDD" id="cd00452">
    <property type="entry name" value="KDPG_aldolase"/>
    <property type="match status" value="1"/>
</dbReference>
<organism evidence="6 7">
    <name type="scientific">Lactobacillus kimbladii</name>
    <dbReference type="NCBI Taxonomy" id="1218506"/>
    <lineage>
        <taxon>Bacteria</taxon>
        <taxon>Bacillati</taxon>
        <taxon>Bacillota</taxon>
        <taxon>Bacilli</taxon>
        <taxon>Lactobacillales</taxon>
        <taxon>Lactobacillaceae</taxon>
        <taxon>Lactobacillus</taxon>
    </lineage>
</organism>
<dbReference type="Gene3D" id="3.20.20.70">
    <property type="entry name" value="Aldolase class I"/>
    <property type="match status" value="1"/>
</dbReference>
<dbReference type="AlphaFoldDB" id="A0A0F4LJ37"/>
<dbReference type="PANTHER" id="PTHR30246:SF1">
    <property type="entry name" value="2-DEHYDRO-3-DEOXY-6-PHOSPHOGALACTONATE ALDOLASE-RELATED"/>
    <property type="match status" value="1"/>
</dbReference>
<accession>A0A0F4LJ37</accession>
<evidence type="ECO:0000256" key="5">
    <source>
        <dbReference type="ARBA" id="ARBA00023277"/>
    </source>
</evidence>
<keyword evidence="4" id="KW-0456">Lyase</keyword>
<dbReference type="Pfam" id="PF01081">
    <property type="entry name" value="Aldolase"/>
    <property type="match status" value="1"/>
</dbReference>